<dbReference type="Gene3D" id="1.10.260.40">
    <property type="entry name" value="lambda repressor-like DNA-binding domains"/>
    <property type="match status" value="1"/>
</dbReference>
<dbReference type="InterPro" id="IPR001387">
    <property type="entry name" value="Cro/C1-type_HTH"/>
</dbReference>
<feature type="compositionally biased region" description="Pro residues" evidence="1">
    <location>
        <begin position="1"/>
        <end position="10"/>
    </location>
</feature>
<dbReference type="SUPFAM" id="SSF47413">
    <property type="entry name" value="lambda repressor-like DNA-binding domains"/>
    <property type="match status" value="1"/>
</dbReference>
<dbReference type="Proteomes" id="UP001597216">
    <property type="component" value="Unassembled WGS sequence"/>
</dbReference>
<dbReference type="InterPro" id="IPR010982">
    <property type="entry name" value="Lambda_DNA-bd_dom_sf"/>
</dbReference>
<feature type="domain" description="HTH cro/C1-type" evidence="2">
    <location>
        <begin position="27"/>
        <end position="81"/>
    </location>
</feature>
<dbReference type="CDD" id="cd00093">
    <property type="entry name" value="HTH_XRE"/>
    <property type="match status" value="1"/>
</dbReference>
<sequence length="98" mass="10475">MSEPTAPAPIPARRSGAGLASEVGSRLRARRQRAGLSRPELARALGVSERQLHDYEDGIVRVSAAMLVRAAKMLGSTTLDFFPTVAQLGTVARKHGPR</sequence>
<proteinExistence type="predicted"/>
<dbReference type="EMBL" id="JBHTLQ010000063">
    <property type="protein sequence ID" value="MFD1192554.1"/>
    <property type="molecule type" value="Genomic_DNA"/>
</dbReference>
<name>A0ABW3T5X0_9CAUL</name>
<dbReference type="RefSeq" id="WP_377354600.1">
    <property type="nucleotide sequence ID" value="NZ_JBHTLQ010000063.1"/>
</dbReference>
<gene>
    <name evidence="3" type="ORF">ACFQ27_18330</name>
</gene>
<evidence type="ECO:0000313" key="3">
    <source>
        <dbReference type="EMBL" id="MFD1192554.1"/>
    </source>
</evidence>
<dbReference type="SMART" id="SM00530">
    <property type="entry name" value="HTH_XRE"/>
    <property type="match status" value="1"/>
</dbReference>
<comment type="caution">
    <text evidence="3">The sequence shown here is derived from an EMBL/GenBank/DDBJ whole genome shotgun (WGS) entry which is preliminary data.</text>
</comment>
<accession>A0ABW3T5X0</accession>
<evidence type="ECO:0000259" key="2">
    <source>
        <dbReference type="PROSITE" id="PS50943"/>
    </source>
</evidence>
<evidence type="ECO:0000313" key="4">
    <source>
        <dbReference type="Proteomes" id="UP001597216"/>
    </source>
</evidence>
<dbReference type="PROSITE" id="PS50943">
    <property type="entry name" value="HTH_CROC1"/>
    <property type="match status" value="1"/>
</dbReference>
<evidence type="ECO:0000256" key="1">
    <source>
        <dbReference type="SAM" id="MobiDB-lite"/>
    </source>
</evidence>
<dbReference type="Pfam" id="PF13560">
    <property type="entry name" value="HTH_31"/>
    <property type="match status" value="1"/>
</dbReference>
<reference evidence="4" key="1">
    <citation type="journal article" date="2019" name="Int. J. Syst. Evol. Microbiol.">
        <title>The Global Catalogue of Microorganisms (GCM) 10K type strain sequencing project: providing services to taxonomists for standard genome sequencing and annotation.</title>
        <authorList>
            <consortium name="The Broad Institute Genomics Platform"/>
            <consortium name="The Broad Institute Genome Sequencing Center for Infectious Disease"/>
            <person name="Wu L."/>
            <person name="Ma J."/>
        </authorList>
    </citation>
    <scope>NUCLEOTIDE SEQUENCE [LARGE SCALE GENOMIC DNA]</scope>
    <source>
        <strain evidence="4">CCUG 55074</strain>
    </source>
</reference>
<protein>
    <submittedName>
        <fullName evidence="3">Helix-turn-helix domain-containing protein</fullName>
    </submittedName>
</protein>
<keyword evidence="4" id="KW-1185">Reference proteome</keyword>
<organism evidence="3 4">
    <name type="scientific">Phenylobacterium conjunctum</name>
    <dbReference type="NCBI Taxonomy" id="1298959"/>
    <lineage>
        <taxon>Bacteria</taxon>
        <taxon>Pseudomonadati</taxon>
        <taxon>Pseudomonadota</taxon>
        <taxon>Alphaproteobacteria</taxon>
        <taxon>Caulobacterales</taxon>
        <taxon>Caulobacteraceae</taxon>
        <taxon>Phenylobacterium</taxon>
    </lineage>
</organism>
<feature type="region of interest" description="Disordered" evidence="1">
    <location>
        <begin position="1"/>
        <end position="35"/>
    </location>
</feature>